<feature type="domain" description="NAD-dependent epimerase/dehydratase" evidence="1">
    <location>
        <begin position="4"/>
        <end position="225"/>
    </location>
</feature>
<dbReference type="Pfam" id="PF01370">
    <property type="entry name" value="Epimerase"/>
    <property type="match status" value="1"/>
</dbReference>
<evidence type="ECO:0000313" key="3">
    <source>
        <dbReference type="Proteomes" id="UP000000323"/>
    </source>
</evidence>
<keyword evidence="3" id="KW-1185">Reference proteome</keyword>
<accession>D1CIB6</accession>
<dbReference type="PANTHER" id="PTHR48079:SF6">
    <property type="entry name" value="NAD(P)-BINDING DOMAIN-CONTAINING PROTEIN-RELATED"/>
    <property type="match status" value="1"/>
</dbReference>
<evidence type="ECO:0000313" key="2">
    <source>
        <dbReference type="EMBL" id="ACZ43487.1"/>
    </source>
</evidence>
<name>D1CIB6_THET1</name>
<gene>
    <name evidence="2" type="ordered locus">Tter_2599</name>
</gene>
<dbReference type="eggNOG" id="COG0451">
    <property type="taxonomic scope" value="Bacteria"/>
</dbReference>
<reference evidence="3" key="1">
    <citation type="journal article" date="2010" name="Stand. Genomic Sci.">
        <title>Complete genome sequence of 'Thermobaculum terrenum' type strain (YNP1).</title>
        <authorList>
            <person name="Kiss H."/>
            <person name="Cleland D."/>
            <person name="Lapidus A."/>
            <person name="Lucas S."/>
            <person name="Glavina Del Rio T."/>
            <person name="Nolan M."/>
            <person name="Tice H."/>
            <person name="Han C."/>
            <person name="Goodwin L."/>
            <person name="Pitluck S."/>
            <person name="Liolios K."/>
            <person name="Ivanova N."/>
            <person name="Mavromatis K."/>
            <person name="Ovchinnikova G."/>
            <person name="Pati A."/>
            <person name="Chen A."/>
            <person name="Palaniappan K."/>
            <person name="Land M."/>
            <person name="Hauser L."/>
            <person name="Chang Y."/>
            <person name="Jeffries C."/>
            <person name="Lu M."/>
            <person name="Brettin T."/>
            <person name="Detter J."/>
            <person name="Goker M."/>
            <person name="Tindall B."/>
            <person name="Beck B."/>
            <person name="McDermott T."/>
            <person name="Woyke T."/>
            <person name="Bristow J."/>
            <person name="Eisen J."/>
            <person name="Markowitz V."/>
            <person name="Hugenholtz P."/>
            <person name="Kyrpides N."/>
            <person name="Klenk H."/>
            <person name="Cheng J."/>
        </authorList>
    </citation>
    <scope>NUCLEOTIDE SEQUENCE [LARGE SCALE GENOMIC DNA]</scope>
    <source>
        <strain evidence="3">ATCC BAA-798 / YNP1</strain>
    </source>
</reference>
<dbReference type="AlphaFoldDB" id="D1CIB6"/>
<dbReference type="Proteomes" id="UP000000323">
    <property type="component" value="Chromosome 2"/>
</dbReference>
<dbReference type="EMBL" id="CP001826">
    <property type="protein sequence ID" value="ACZ43487.1"/>
    <property type="molecule type" value="Genomic_DNA"/>
</dbReference>
<dbReference type="SUPFAM" id="SSF51735">
    <property type="entry name" value="NAD(P)-binding Rossmann-fold domains"/>
    <property type="match status" value="1"/>
</dbReference>
<sequence length="324" mass="35450">MRYLVTGATGFIGSKLVWELLQRGHEVVALVRNPRKSGALRELGAEVRHGDITDRSAVVAAMRDVDGVFHVAARYKIGDRDKQALYRTNVEGTRQVLEAMAELGIPRGVYTSSIAVFSDTKGHIPDESYRHEGPFLNEYERTKWIAHYEVALPMIARGLPLVIVMPGVVYGPGDTSLVHTLLRLYLRGVLLAVPGGVTYSWTYVDDVVEGHISAMERGREGESYILAGPGVSLREVLRVASELTGVPAPKLEVPPRLISMASVLASGLERVVPLPPLLASETLRTIAGTTYLGNSAKAGRELGFSPRELREGLEPTLQYEKSRL</sequence>
<dbReference type="OrthoDB" id="329806at2"/>
<dbReference type="KEGG" id="ttr:Tter_2599"/>
<dbReference type="Gene3D" id="3.40.50.720">
    <property type="entry name" value="NAD(P)-binding Rossmann-like Domain"/>
    <property type="match status" value="1"/>
</dbReference>
<dbReference type="RefSeq" id="WP_012876518.1">
    <property type="nucleotide sequence ID" value="NC_013526.1"/>
</dbReference>
<dbReference type="PANTHER" id="PTHR48079">
    <property type="entry name" value="PROTEIN YEEZ"/>
    <property type="match status" value="1"/>
</dbReference>
<dbReference type="InterPro" id="IPR051783">
    <property type="entry name" value="NAD(P)-dependent_oxidoreduct"/>
</dbReference>
<dbReference type="InterPro" id="IPR001509">
    <property type="entry name" value="Epimerase_deHydtase"/>
</dbReference>
<evidence type="ECO:0000259" key="1">
    <source>
        <dbReference type="Pfam" id="PF01370"/>
    </source>
</evidence>
<dbReference type="STRING" id="525904.Tter_2599"/>
<proteinExistence type="predicted"/>
<dbReference type="GO" id="GO:0005737">
    <property type="term" value="C:cytoplasm"/>
    <property type="evidence" value="ECO:0007669"/>
    <property type="project" value="TreeGrafter"/>
</dbReference>
<organism evidence="2 3">
    <name type="scientific">Thermobaculum terrenum (strain ATCC BAA-798 / CCMEE 7001 / YNP1)</name>
    <dbReference type="NCBI Taxonomy" id="525904"/>
    <lineage>
        <taxon>Bacteria</taxon>
        <taxon>Bacillati</taxon>
        <taxon>Chloroflexota</taxon>
        <taxon>Chloroflexia</taxon>
        <taxon>Candidatus Thermobaculales</taxon>
        <taxon>Candidatus Thermobaculaceae</taxon>
        <taxon>Thermobaculum</taxon>
    </lineage>
</organism>
<dbReference type="HOGENOM" id="CLU_007383_6_0_0"/>
<protein>
    <submittedName>
        <fullName evidence="2">NAD-dependent epimerase/dehydratase</fullName>
    </submittedName>
</protein>
<dbReference type="GO" id="GO:0004029">
    <property type="term" value="F:aldehyde dehydrogenase (NAD+) activity"/>
    <property type="evidence" value="ECO:0007669"/>
    <property type="project" value="TreeGrafter"/>
</dbReference>
<dbReference type="InterPro" id="IPR036291">
    <property type="entry name" value="NAD(P)-bd_dom_sf"/>
</dbReference>